<reference evidence="10" key="1">
    <citation type="submission" date="2025-08" db="UniProtKB">
        <authorList>
            <consortium name="Ensembl"/>
        </authorList>
    </citation>
    <scope>IDENTIFICATION</scope>
</reference>
<reference evidence="10" key="2">
    <citation type="submission" date="2025-09" db="UniProtKB">
        <authorList>
            <consortium name="Ensembl"/>
        </authorList>
    </citation>
    <scope>IDENTIFICATION</scope>
</reference>
<keyword evidence="6" id="KW-0539">Nucleus</keyword>
<dbReference type="FunFam" id="3.30.160.60:FF:001498">
    <property type="entry name" value="Zinc finger protein 404"/>
    <property type="match status" value="1"/>
</dbReference>
<feature type="domain" description="C2H2-type" evidence="9">
    <location>
        <begin position="112"/>
        <end position="138"/>
    </location>
</feature>
<dbReference type="Pfam" id="PF00096">
    <property type="entry name" value="zf-C2H2"/>
    <property type="match status" value="1"/>
</dbReference>
<accession>A0A3Q3GJE1</accession>
<dbReference type="InterPro" id="IPR036236">
    <property type="entry name" value="Znf_C2H2_sf"/>
</dbReference>
<dbReference type="PANTHER" id="PTHR23235:SF120">
    <property type="entry name" value="KRUPPEL-LIKE FACTOR 15"/>
    <property type="match status" value="1"/>
</dbReference>
<feature type="domain" description="C2H2-type" evidence="9">
    <location>
        <begin position="56"/>
        <end position="83"/>
    </location>
</feature>
<name>A0A3Q3GJE1_9LABR</name>
<dbReference type="InParanoid" id="A0A3Q3GJE1"/>
<dbReference type="InterPro" id="IPR013087">
    <property type="entry name" value="Znf_C2H2_type"/>
</dbReference>
<dbReference type="PANTHER" id="PTHR23235">
    <property type="entry name" value="KRUEPPEL-LIKE TRANSCRIPTION FACTOR"/>
    <property type="match status" value="1"/>
</dbReference>
<keyword evidence="2" id="KW-0479">Metal-binding</keyword>
<organism evidence="10 11">
    <name type="scientific">Labrus bergylta</name>
    <name type="common">ballan wrasse</name>
    <dbReference type="NCBI Taxonomy" id="56723"/>
    <lineage>
        <taxon>Eukaryota</taxon>
        <taxon>Metazoa</taxon>
        <taxon>Chordata</taxon>
        <taxon>Craniata</taxon>
        <taxon>Vertebrata</taxon>
        <taxon>Euteleostomi</taxon>
        <taxon>Actinopterygii</taxon>
        <taxon>Neopterygii</taxon>
        <taxon>Teleostei</taxon>
        <taxon>Neoteleostei</taxon>
        <taxon>Acanthomorphata</taxon>
        <taxon>Eupercaria</taxon>
        <taxon>Labriformes</taxon>
        <taxon>Labridae</taxon>
        <taxon>Labrus</taxon>
    </lineage>
</organism>
<feature type="domain" description="C2H2-type" evidence="9">
    <location>
        <begin position="84"/>
        <end position="111"/>
    </location>
</feature>
<evidence type="ECO:0000256" key="7">
    <source>
        <dbReference type="PROSITE-ProRule" id="PRU00042"/>
    </source>
</evidence>
<dbReference type="SUPFAM" id="SSF57667">
    <property type="entry name" value="beta-beta-alpha zinc fingers"/>
    <property type="match status" value="2"/>
</dbReference>
<evidence type="ECO:0000256" key="4">
    <source>
        <dbReference type="ARBA" id="ARBA00022771"/>
    </source>
</evidence>
<dbReference type="FunFam" id="3.30.160.60:FF:000358">
    <property type="entry name" value="zinc finger protein 24"/>
    <property type="match status" value="2"/>
</dbReference>
<evidence type="ECO:0000256" key="6">
    <source>
        <dbReference type="ARBA" id="ARBA00023242"/>
    </source>
</evidence>
<keyword evidence="5" id="KW-0862">Zinc</keyword>
<evidence type="ECO:0000256" key="2">
    <source>
        <dbReference type="ARBA" id="ARBA00022723"/>
    </source>
</evidence>
<dbReference type="STRING" id="56723.ENSLBEP00000033371"/>
<sequence>MLSKVRLPEICKIQQLPVIDLSEESSHAPSLDQVQGPPEGQNRPQAPGGSSRRRDYTCRFCGKGFSSPTSLGSHLRTHTGEKPYGCNVCGKKFSHFCNLKIHRHIHTGERPYQCSLCADRFADPSNLRKHEKRHHMQM</sequence>
<protein>
    <recommendedName>
        <fullName evidence="9">C2H2-type domain-containing protein</fullName>
    </recommendedName>
</protein>
<proteinExistence type="predicted"/>
<evidence type="ECO:0000313" key="11">
    <source>
        <dbReference type="Proteomes" id="UP000261660"/>
    </source>
</evidence>
<dbReference type="Pfam" id="PF13894">
    <property type="entry name" value="zf-C2H2_4"/>
    <property type="match status" value="2"/>
</dbReference>
<dbReference type="PROSITE" id="PS50157">
    <property type="entry name" value="ZINC_FINGER_C2H2_2"/>
    <property type="match status" value="3"/>
</dbReference>
<dbReference type="AlphaFoldDB" id="A0A3Q3GJE1"/>
<dbReference type="GO" id="GO:0008270">
    <property type="term" value="F:zinc ion binding"/>
    <property type="evidence" value="ECO:0007669"/>
    <property type="project" value="UniProtKB-KW"/>
</dbReference>
<dbReference type="Ensembl" id="ENSLBET00000034839.1">
    <property type="protein sequence ID" value="ENSLBEP00000033371.1"/>
    <property type="gene ID" value="ENSLBEG00000025139.1"/>
</dbReference>
<evidence type="ECO:0000256" key="3">
    <source>
        <dbReference type="ARBA" id="ARBA00022737"/>
    </source>
</evidence>
<dbReference type="GO" id="GO:0000981">
    <property type="term" value="F:DNA-binding transcription factor activity, RNA polymerase II-specific"/>
    <property type="evidence" value="ECO:0007669"/>
    <property type="project" value="TreeGrafter"/>
</dbReference>
<dbReference type="PROSITE" id="PS00028">
    <property type="entry name" value="ZINC_FINGER_C2H2_1"/>
    <property type="match status" value="3"/>
</dbReference>
<dbReference type="GO" id="GO:0000978">
    <property type="term" value="F:RNA polymerase II cis-regulatory region sequence-specific DNA binding"/>
    <property type="evidence" value="ECO:0007669"/>
    <property type="project" value="TreeGrafter"/>
</dbReference>
<dbReference type="Gene3D" id="3.30.160.60">
    <property type="entry name" value="Classic Zinc Finger"/>
    <property type="match status" value="3"/>
</dbReference>
<keyword evidence="4 7" id="KW-0863">Zinc-finger</keyword>
<evidence type="ECO:0000256" key="5">
    <source>
        <dbReference type="ARBA" id="ARBA00022833"/>
    </source>
</evidence>
<dbReference type="GO" id="GO:0005634">
    <property type="term" value="C:nucleus"/>
    <property type="evidence" value="ECO:0007669"/>
    <property type="project" value="UniProtKB-SubCell"/>
</dbReference>
<evidence type="ECO:0000256" key="1">
    <source>
        <dbReference type="ARBA" id="ARBA00004123"/>
    </source>
</evidence>
<dbReference type="GeneTree" id="ENSGT01150000286953"/>
<dbReference type="Proteomes" id="UP000261660">
    <property type="component" value="Unplaced"/>
</dbReference>
<evidence type="ECO:0000256" key="8">
    <source>
        <dbReference type="SAM" id="MobiDB-lite"/>
    </source>
</evidence>
<comment type="subcellular location">
    <subcellularLocation>
        <location evidence="1">Nucleus</location>
    </subcellularLocation>
</comment>
<dbReference type="SMART" id="SM00355">
    <property type="entry name" value="ZnF_C2H2"/>
    <property type="match status" value="3"/>
</dbReference>
<evidence type="ECO:0000313" key="10">
    <source>
        <dbReference type="Ensembl" id="ENSLBEP00000033371.1"/>
    </source>
</evidence>
<evidence type="ECO:0000259" key="9">
    <source>
        <dbReference type="PROSITE" id="PS50157"/>
    </source>
</evidence>
<keyword evidence="11" id="KW-1185">Reference proteome</keyword>
<keyword evidence="3" id="KW-0677">Repeat</keyword>
<feature type="region of interest" description="Disordered" evidence="8">
    <location>
        <begin position="24"/>
        <end position="55"/>
    </location>
</feature>